<dbReference type="AlphaFoldDB" id="A0ABD0K6B4"/>
<gene>
    <name evidence="1" type="ORF">BaRGS_00026136</name>
</gene>
<comment type="caution">
    <text evidence="1">The sequence shown here is derived from an EMBL/GenBank/DDBJ whole genome shotgun (WGS) entry which is preliminary data.</text>
</comment>
<proteinExistence type="predicted"/>
<sequence length="116" mass="12862">MAHTQSGIPPWLCLRPYRVLSHPSNRALLCTNLSVLAVIAGQAHRERNCVMTCFCDGEVADASSAEFKLRNWKREQRVVPLGVSSNEPKGDRTATQTNAAVTDKVRTECFAEPQHI</sequence>
<evidence type="ECO:0000313" key="1">
    <source>
        <dbReference type="EMBL" id="KAK7482637.1"/>
    </source>
</evidence>
<protein>
    <submittedName>
        <fullName evidence="1">Uncharacterized protein</fullName>
    </submittedName>
</protein>
<accession>A0ABD0K6B4</accession>
<reference evidence="1 2" key="1">
    <citation type="journal article" date="2023" name="Sci. Data">
        <title>Genome assembly of the Korean intertidal mud-creeper Batillaria attramentaria.</title>
        <authorList>
            <person name="Patra A.K."/>
            <person name="Ho P.T."/>
            <person name="Jun S."/>
            <person name="Lee S.J."/>
            <person name="Kim Y."/>
            <person name="Won Y.J."/>
        </authorList>
    </citation>
    <scope>NUCLEOTIDE SEQUENCE [LARGE SCALE GENOMIC DNA]</scope>
    <source>
        <strain evidence="1">Wonlab-2016</strain>
    </source>
</reference>
<dbReference type="EMBL" id="JACVVK020000241">
    <property type="protein sequence ID" value="KAK7482637.1"/>
    <property type="molecule type" value="Genomic_DNA"/>
</dbReference>
<organism evidence="1 2">
    <name type="scientific">Batillaria attramentaria</name>
    <dbReference type="NCBI Taxonomy" id="370345"/>
    <lineage>
        <taxon>Eukaryota</taxon>
        <taxon>Metazoa</taxon>
        <taxon>Spiralia</taxon>
        <taxon>Lophotrochozoa</taxon>
        <taxon>Mollusca</taxon>
        <taxon>Gastropoda</taxon>
        <taxon>Caenogastropoda</taxon>
        <taxon>Sorbeoconcha</taxon>
        <taxon>Cerithioidea</taxon>
        <taxon>Batillariidae</taxon>
        <taxon>Batillaria</taxon>
    </lineage>
</organism>
<keyword evidence="2" id="KW-1185">Reference proteome</keyword>
<name>A0ABD0K6B4_9CAEN</name>
<dbReference type="Proteomes" id="UP001519460">
    <property type="component" value="Unassembled WGS sequence"/>
</dbReference>
<evidence type="ECO:0000313" key="2">
    <source>
        <dbReference type="Proteomes" id="UP001519460"/>
    </source>
</evidence>